<dbReference type="AlphaFoldDB" id="A0A540V740"/>
<evidence type="ECO:0000259" key="1">
    <source>
        <dbReference type="Pfam" id="PF13392"/>
    </source>
</evidence>
<proteinExistence type="predicted"/>
<sequence length="181" mass="21614">MALLDDTLSQEEVRERFTYNPKTGEFFHKHRPRSMFSSDRDWKKWNTRYEGNLAGARSYYGYWRIIINRRHYMAHRIAWLWVHGEWPPEDIDHINGDRTDNRISNLRLATRSQNIMNSKRRRTNRSGVKGVRWIPARRKWRAEVGLEGDSHYIGEFDDLRAAEAAVMAARGELHGEFCRHE</sequence>
<feature type="domain" description="HNH nuclease" evidence="1">
    <location>
        <begin position="72"/>
        <end position="114"/>
    </location>
</feature>
<dbReference type="Gene3D" id="3.90.75.20">
    <property type="match status" value="1"/>
</dbReference>
<dbReference type="GO" id="GO:0003677">
    <property type="term" value="F:DNA binding"/>
    <property type="evidence" value="ECO:0007669"/>
    <property type="project" value="InterPro"/>
</dbReference>
<evidence type="ECO:0000313" key="2">
    <source>
        <dbReference type="EMBL" id="TQE92541.1"/>
    </source>
</evidence>
<dbReference type="InterPro" id="IPR016177">
    <property type="entry name" value="DNA-bd_dom_sf"/>
</dbReference>
<dbReference type="SUPFAM" id="SSF54060">
    <property type="entry name" value="His-Me finger endonucleases"/>
    <property type="match status" value="1"/>
</dbReference>
<protein>
    <recommendedName>
        <fullName evidence="1">HNH nuclease domain-containing protein</fullName>
    </recommendedName>
</protein>
<dbReference type="InterPro" id="IPR003615">
    <property type="entry name" value="HNH_nuc"/>
</dbReference>
<dbReference type="EMBL" id="VIFK01000655">
    <property type="protein sequence ID" value="TQE92541.1"/>
    <property type="molecule type" value="Genomic_DNA"/>
</dbReference>
<evidence type="ECO:0000313" key="3">
    <source>
        <dbReference type="Proteomes" id="UP000315400"/>
    </source>
</evidence>
<dbReference type="InterPro" id="IPR044925">
    <property type="entry name" value="His-Me_finger_sf"/>
</dbReference>
<dbReference type="Pfam" id="PF13392">
    <property type="entry name" value="HNH_3"/>
    <property type="match status" value="1"/>
</dbReference>
<comment type="caution">
    <text evidence="2">The sequence shown here is derived from an EMBL/GenBank/DDBJ whole genome shotgun (WGS) entry which is preliminary data.</text>
</comment>
<gene>
    <name evidence="2" type="ORF">FKY71_19880</name>
</gene>
<accession>A0A540V740</accession>
<dbReference type="SUPFAM" id="SSF54171">
    <property type="entry name" value="DNA-binding domain"/>
    <property type="match status" value="1"/>
</dbReference>
<dbReference type="Proteomes" id="UP000315400">
    <property type="component" value="Unassembled WGS sequence"/>
</dbReference>
<organism evidence="2 3">
    <name type="scientific">Spiribacter salinus</name>
    <dbReference type="NCBI Taxonomy" id="1335746"/>
    <lineage>
        <taxon>Bacteria</taxon>
        <taxon>Pseudomonadati</taxon>
        <taxon>Pseudomonadota</taxon>
        <taxon>Gammaproteobacteria</taxon>
        <taxon>Chromatiales</taxon>
        <taxon>Ectothiorhodospiraceae</taxon>
        <taxon>Spiribacter</taxon>
    </lineage>
</organism>
<reference evidence="2 3" key="1">
    <citation type="submission" date="2019-06" db="EMBL/GenBank/DDBJ databases">
        <title>Metagenome assembled Genome of Spiribacter salinus SL48-SHIP from the microbial mat of Salt Lake 48 (Novosibirsk region, Russia).</title>
        <authorList>
            <person name="Shipova A."/>
            <person name="Rozanov A.S."/>
            <person name="Bryanskaya A.V."/>
            <person name="Peltek S.E."/>
        </authorList>
    </citation>
    <scope>NUCLEOTIDE SEQUENCE [LARGE SCALE GENOMIC DNA]</scope>
    <source>
        <strain evidence="2">SL48-SHIP-2</strain>
    </source>
</reference>
<name>A0A540V740_9GAMM</name>